<reference evidence="1 2" key="1">
    <citation type="submission" date="2024-09" db="EMBL/GenBank/DDBJ databases">
        <title>Draft genome sequences of 6 high pH adapted Marinobacter shengliensis sp. isolated from Mariana forearc serpentinite mud volcanoes.</title>
        <authorList>
            <person name="Elkassas S."/>
            <person name="Serres M."/>
            <person name="Michael N."/>
            <person name="Amina P."/>
            <person name="Teodora Z."/>
            <person name="Julie H."/>
        </authorList>
    </citation>
    <scope>NUCLEOTIDE SEQUENCE [LARGE SCALE GENOMIC DNA]</scope>
    <source>
        <strain evidence="1 2">EB4</strain>
    </source>
</reference>
<evidence type="ECO:0000313" key="2">
    <source>
        <dbReference type="Proteomes" id="UP001576762"/>
    </source>
</evidence>
<sequence length="135" mass="15818">MNLRLKSKLTKYLEENQISSVLNDSKWERLFELLREIEGALDFQRKDLDEPEPDESYWDGDLYHVMGEWQRIEWLNIRALVSESKGALLQPVVTDRTDLLIQALEKAGTPFERLKDGVRIWGYLRPGVSPQWANT</sequence>
<dbReference type="RefSeq" id="WP_374816309.1">
    <property type="nucleotide sequence ID" value="NZ_JBHFLD010000078.1"/>
</dbReference>
<accession>A0ABV4WCP5</accession>
<keyword evidence="2" id="KW-1185">Reference proteome</keyword>
<protein>
    <submittedName>
        <fullName evidence="1">DUF6678 family protein</fullName>
    </submittedName>
</protein>
<gene>
    <name evidence="1" type="ORF">ACE05E_21015</name>
</gene>
<name>A0ABV4WCP5_9GAMM</name>
<dbReference type="Proteomes" id="UP001576762">
    <property type="component" value="Unassembled WGS sequence"/>
</dbReference>
<dbReference type="Pfam" id="PF20383">
    <property type="entry name" value="DUF6678"/>
    <property type="match status" value="1"/>
</dbReference>
<dbReference type="InterPro" id="IPR046500">
    <property type="entry name" value="DUF6678"/>
</dbReference>
<proteinExistence type="predicted"/>
<comment type="caution">
    <text evidence="1">The sequence shown here is derived from an EMBL/GenBank/DDBJ whole genome shotgun (WGS) entry which is preliminary data.</text>
</comment>
<organism evidence="1 2">
    <name type="scientific">Marinobacter shengliensis</name>
    <dbReference type="NCBI Taxonomy" id="1389223"/>
    <lineage>
        <taxon>Bacteria</taxon>
        <taxon>Pseudomonadati</taxon>
        <taxon>Pseudomonadota</taxon>
        <taxon>Gammaproteobacteria</taxon>
        <taxon>Pseudomonadales</taxon>
        <taxon>Marinobacteraceae</taxon>
        <taxon>Marinobacter</taxon>
    </lineage>
</organism>
<dbReference type="EMBL" id="JBHFLD010000078">
    <property type="protein sequence ID" value="MFB2717953.1"/>
    <property type="molecule type" value="Genomic_DNA"/>
</dbReference>
<evidence type="ECO:0000313" key="1">
    <source>
        <dbReference type="EMBL" id="MFB2717953.1"/>
    </source>
</evidence>